<keyword evidence="4" id="KW-0812">Transmembrane</keyword>
<dbReference type="InterPro" id="IPR017853">
    <property type="entry name" value="GH"/>
</dbReference>
<feature type="transmembrane region" description="Helical" evidence="4">
    <location>
        <begin position="45"/>
        <end position="62"/>
    </location>
</feature>
<keyword evidence="4" id="KW-1133">Transmembrane helix</keyword>
<evidence type="ECO:0000313" key="6">
    <source>
        <dbReference type="EMBL" id="CAD9826994.1"/>
    </source>
</evidence>
<keyword evidence="2" id="KW-0378">Hydrolase</keyword>
<dbReference type="GO" id="GO:0004553">
    <property type="term" value="F:hydrolase activity, hydrolyzing O-glycosyl compounds"/>
    <property type="evidence" value="ECO:0007669"/>
    <property type="project" value="InterPro"/>
</dbReference>
<dbReference type="Gene3D" id="3.20.20.80">
    <property type="entry name" value="Glycosidases"/>
    <property type="match status" value="1"/>
</dbReference>
<feature type="domain" description="Glycoside hydrolase family 5" evidence="5">
    <location>
        <begin position="162"/>
        <end position="340"/>
    </location>
</feature>
<evidence type="ECO:0000259" key="5">
    <source>
        <dbReference type="Pfam" id="PF00150"/>
    </source>
</evidence>
<keyword evidence="3" id="KW-0326">Glycosidase</keyword>
<reference evidence="6" key="1">
    <citation type="submission" date="2021-01" db="EMBL/GenBank/DDBJ databases">
        <authorList>
            <person name="Corre E."/>
            <person name="Pelletier E."/>
            <person name="Niang G."/>
            <person name="Scheremetjew M."/>
            <person name="Finn R."/>
            <person name="Kale V."/>
            <person name="Holt S."/>
            <person name="Cochrane G."/>
            <person name="Meng A."/>
            <person name="Brown T."/>
            <person name="Cohen L."/>
        </authorList>
    </citation>
    <scope>NUCLEOTIDE SEQUENCE</scope>
    <source>
        <strain evidence="6">CCMP2084</strain>
    </source>
</reference>
<accession>A0A7S2UQ90</accession>
<dbReference type="PANTHER" id="PTHR31308:SF5">
    <property type="entry name" value="ERGOSTERYL-BETA-GLUCOSIDASE"/>
    <property type="match status" value="1"/>
</dbReference>
<sequence>MKVSHRFLSHGITLLVRYGVWRISCCVSLLLLFFEISVGSRRNAWAFIPLVVIFLSVVQNLVGNGPSSPVSFDNEYYEDRSIKDDWTVRPVEPLHYERGLWRSVSTGAEIRFRGMNLPAKTPSKPSQLQDTQFSKDLFLNGGKSVSFVNRPFPLEEAPLHFRRLHTWGINLIRLTVTWEAVMHAGPGQIDHDYLNYLTQLVTIASQHGLYVIIDPHQDVWSRFSGGDGAPAWTLEAIGFDVASIHETGAAHLRQFHSPNKPPPSMLWTTNYSRLATSTMFTLFFAGDTYAPNIGPHDSPTKESYQEYLQRHYMDFMAAVAKCLSHQSNVLGFGSMNEPSNGMVGLSDLRGSLLPGPLGYIVGSMWDSMRLTHGGIALQAEYYSSPFVYHSDEVMNPKGKSVWKSPESNVWLKAGVYRVVNETTKKLELMRPHHFKFDGLFIEKFMTPFYDRVSQTIRSYNSQWVVFAEPHIDPSHPIVHSAPSNIANPNNFVWAPHWYDISTLILKRYSHWMALDVPKDRPVIMPYFVDRAFSRNLRDLKASSFGNMQVMVGEVGVPFDIVPNGDGCIKALDRTMQAVEANELDHILWCYDPRNTREAGDLWNGEDLSFRSQGRNRGLFAAVRPYIVRKGRTFVGCTQSQHFDPWTGTYHVSVTFPPTLKHNKDRMQKDDMTISIFLPMIHYAGSEPIISASYGTVHLDKGAQLIEWHFPRDYTHARTTPQTLTVSRGKLVGPNNDL</sequence>
<dbReference type="PANTHER" id="PTHR31308">
    <property type="match status" value="1"/>
</dbReference>
<dbReference type="Pfam" id="PF00150">
    <property type="entry name" value="Cellulase"/>
    <property type="match status" value="1"/>
</dbReference>
<dbReference type="InterPro" id="IPR001547">
    <property type="entry name" value="Glyco_hydro_5"/>
</dbReference>
<evidence type="ECO:0000256" key="1">
    <source>
        <dbReference type="ARBA" id="ARBA00005641"/>
    </source>
</evidence>
<dbReference type="EMBL" id="HBHQ01027795">
    <property type="protein sequence ID" value="CAD9826994.1"/>
    <property type="molecule type" value="Transcribed_RNA"/>
</dbReference>
<evidence type="ECO:0000256" key="3">
    <source>
        <dbReference type="ARBA" id="ARBA00023295"/>
    </source>
</evidence>
<feature type="transmembrane region" description="Helical" evidence="4">
    <location>
        <begin position="20"/>
        <end position="38"/>
    </location>
</feature>
<name>A0A7S2UQ90_9STRA</name>
<keyword evidence="4" id="KW-0472">Membrane</keyword>
<dbReference type="AlphaFoldDB" id="A0A7S2UQ90"/>
<organism evidence="6">
    <name type="scientific">Attheya septentrionalis</name>
    <dbReference type="NCBI Taxonomy" id="420275"/>
    <lineage>
        <taxon>Eukaryota</taxon>
        <taxon>Sar</taxon>
        <taxon>Stramenopiles</taxon>
        <taxon>Ochrophyta</taxon>
        <taxon>Bacillariophyta</taxon>
        <taxon>Coscinodiscophyceae</taxon>
        <taxon>Chaetocerotophycidae</taxon>
        <taxon>Chaetocerotales</taxon>
        <taxon>Attheyaceae</taxon>
        <taxon>Attheya</taxon>
    </lineage>
</organism>
<protein>
    <recommendedName>
        <fullName evidence="5">Glycoside hydrolase family 5 domain-containing protein</fullName>
    </recommendedName>
</protein>
<dbReference type="SUPFAM" id="SSF51445">
    <property type="entry name" value="(Trans)glycosidases"/>
    <property type="match status" value="1"/>
</dbReference>
<comment type="similarity">
    <text evidence="1">Belongs to the glycosyl hydrolase 5 (cellulase A) family.</text>
</comment>
<dbReference type="GO" id="GO:0000272">
    <property type="term" value="P:polysaccharide catabolic process"/>
    <property type="evidence" value="ECO:0007669"/>
    <property type="project" value="InterPro"/>
</dbReference>
<evidence type="ECO:0000256" key="4">
    <source>
        <dbReference type="SAM" id="Phobius"/>
    </source>
</evidence>
<gene>
    <name evidence="6" type="ORF">ASEP1449_LOCUS18828</name>
</gene>
<evidence type="ECO:0000256" key="2">
    <source>
        <dbReference type="ARBA" id="ARBA00022801"/>
    </source>
</evidence>
<dbReference type="InterPro" id="IPR052066">
    <property type="entry name" value="Glycosphingolipid_Hydrolases"/>
</dbReference>
<proteinExistence type="inferred from homology"/>